<sequence length="335" mass="36603">MTRTVKDRATAARETMQRIRTNPALVERTTAARDAVQKAVHTAVQKVVTDRALVVRDPATRRTLQRVFGDLGYEVIPFKKTEQAVLDTVPTDVRLTVTASPAKGQDATVDLAVSLAAAGYTVAPHLSAQQVRDRAHLAEIVARCREAGLTDVFVVGGDPTDTPTEFPDALALLTALHELDHGFTDIGIGGHPEGHPAVSDDVLFQALKDKAALATHIKTQIVFDPKVILDWARELKNRGIDLPVHIGVPGAVHRQKLLRVSGGLGIGESAKFLKKQQTMFWRFFIPGGYSPDKIIKGLAPHIGKPDNHIEGFHVFTFNDLGPTEAWRRRTLENLA</sequence>
<dbReference type="SUPFAM" id="SSF51730">
    <property type="entry name" value="FAD-linked oxidoreductase"/>
    <property type="match status" value="1"/>
</dbReference>
<evidence type="ECO:0000313" key="10">
    <source>
        <dbReference type="Proteomes" id="UP000541969"/>
    </source>
</evidence>
<dbReference type="PANTHER" id="PTHR45754:SF3">
    <property type="entry name" value="METHYLENETETRAHYDROFOLATE REDUCTASE (NADPH)"/>
    <property type="match status" value="1"/>
</dbReference>
<evidence type="ECO:0000256" key="2">
    <source>
        <dbReference type="ARBA" id="ARBA00004777"/>
    </source>
</evidence>
<gene>
    <name evidence="9" type="ORF">GGQ55_003555</name>
</gene>
<dbReference type="InterPro" id="IPR029041">
    <property type="entry name" value="FAD-linked_oxidoreductase-like"/>
</dbReference>
<dbReference type="UniPathway" id="UPA00193"/>
<keyword evidence="4 8" id="KW-0285">Flavoprotein</keyword>
<comment type="caution">
    <text evidence="9">The sequence shown here is derived from an EMBL/GenBank/DDBJ whole genome shotgun (WGS) entry which is preliminary data.</text>
</comment>
<evidence type="ECO:0000256" key="8">
    <source>
        <dbReference type="RuleBase" id="RU003862"/>
    </source>
</evidence>
<organism evidence="9 10">
    <name type="scientific">Petropleomorpha daqingensis</name>
    <dbReference type="NCBI Taxonomy" id="2026353"/>
    <lineage>
        <taxon>Bacteria</taxon>
        <taxon>Bacillati</taxon>
        <taxon>Actinomycetota</taxon>
        <taxon>Actinomycetes</taxon>
        <taxon>Geodermatophilales</taxon>
        <taxon>Geodermatophilaceae</taxon>
        <taxon>Petropleomorpha</taxon>
    </lineage>
</organism>
<dbReference type="EMBL" id="JACBZT010000001">
    <property type="protein sequence ID" value="NYJ07277.1"/>
    <property type="molecule type" value="Genomic_DNA"/>
</dbReference>
<evidence type="ECO:0000256" key="4">
    <source>
        <dbReference type="ARBA" id="ARBA00022630"/>
    </source>
</evidence>
<comment type="pathway">
    <text evidence="2 8">One-carbon metabolism; tetrahydrofolate interconversion.</text>
</comment>
<evidence type="ECO:0000256" key="1">
    <source>
        <dbReference type="ARBA" id="ARBA00001974"/>
    </source>
</evidence>
<evidence type="ECO:0000256" key="6">
    <source>
        <dbReference type="ARBA" id="ARBA00023002"/>
    </source>
</evidence>
<accession>A0A853CID5</accession>
<name>A0A853CID5_9ACTN</name>
<evidence type="ECO:0000256" key="5">
    <source>
        <dbReference type="ARBA" id="ARBA00022827"/>
    </source>
</evidence>
<dbReference type="PANTHER" id="PTHR45754">
    <property type="entry name" value="METHYLENETETRAHYDROFOLATE REDUCTASE"/>
    <property type="match status" value="1"/>
</dbReference>
<dbReference type="InterPro" id="IPR003171">
    <property type="entry name" value="Mehydrof_redctse-like"/>
</dbReference>
<dbReference type="Proteomes" id="UP000541969">
    <property type="component" value="Unassembled WGS sequence"/>
</dbReference>
<keyword evidence="6 8" id="KW-0560">Oxidoreductase</keyword>
<comment type="catalytic activity">
    <reaction evidence="7">
        <text>(6S)-5-methyl-5,6,7,8-tetrahydrofolate + NAD(+) = (6R)-5,10-methylene-5,6,7,8-tetrahydrofolate + NADH + H(+)</text>
        <dbReference type="Rhea" id="RHEA:19821"/>
        <dbReference type="ChEBI" id="CHEBI:15378"/>
        <dbReference type="ChEBI" id="CHEBI:15636"/>
        <dbReference type="ChEBI" id="CHEBI:18608"/>
        <dbReference type="ChEBI" id="CHEBI:57540"/>
        <dbReference type="ChEBI" id="CHEBI:57945"/>
        <dbReference type="EC" id="1.5.1.54"/>
    </reaction>
    <physiologicalReaction direction="right-to-left" evidence="7">
        <dbReference type="Rhea" id="RHEA:19823"/>
    </physiologicalReaction>
</comment>
<dbReference type="Gene3D" id="3.20.20.220">
    <property type="match status" value="1"/>
</dbReference>
<keyword evidence="10" id="KW-1185">Reference proteome</keyword>
<comment type="cofactor">
    <cofactor evidence="1 8">
        <name>FAD</name>
        <dbReference type="ChEBI" id="CHEBI:57692"/>
    </cofactor>
</comment>
<dbReference type="GO" id="GO:0106312">
    <property type="term" value="F:methylenetetrahydrofolate reductase (NADH) activity"/>
    <property type="evidence" value="ECO:0007669"/>
    <property type="project" value="UniProtKB-EC"/>
</dbReference>
<dbReference type="GO" id="GO:0071949">
    <property type="term" value="F:FAD binding"/>
    <property type="evidence" value="ECO:0007669"/>
    <property type="project" value="TreeGrafter"/>
</dbReference>
<dbReference type="RefSeq" id="WP_366489618.1">
    <property type="nucleotide sequence ID" value="NZ_JACBZT010000001.1"/>
</dbReference>
<comment type="similarity">
    <text evidence="3 8">Belongs to the methylenetetrahydrofolate reductase family.</text>
</comment>
<keyword evidence="5 8" id="KW-0274">FAD</keyword>
<evidence type="ECO:0000313" key="9">
    <source>
        <dbReference type="EMBL" id="NYJ07277.1"/>
    </source>
</evidence>
<evidence type="ECO:0000256" key="3">
    <source>
        <dbReference type="ARBA" id="ARBA00006743"/>
    </source>
</evidence>
<dbReference type="AlphaFoldDB" id="A0A853CID5"/>
<dbReference type="Pfam" id="PF02219">
    <property type="entry name" value="MTHFR"/>
    <property type="match status" value="1"/>
</dbReference>
<dbReference type="GO" id="GO:0009086">
    <property type="term" value="P:methionine biosynthetic process"/>
    <property type="evidence" value="ECO:0007669"/>
    <property type="project" value="TreeGrafter"/>
</dbReference>
<dbReference type="GO" id="GO:0005829">
    <property type="term" value="C:cytosol"/>
    <property type="evidence" value="ECO:0007669"/>
    <property type="project" value="TreeGrafter"/>
</dbReference>
<reference evidence="9 10" key="1">
    <citation type="submission" date="2020-07" db="EMBL/GenBank/DDBJ databases">
        <title>Sequencing the genomes of 1000 actinobacteria strains.</title>
        <authorList>
            <person name="Klenk H.-P."/>
        </authorList>
    </citation>
    <scope>NUCLEOTIDE SEQUENCE [LARGE SCALE GENOMIC DNA]</scope>
    <source>
        <strain evidence="9 10">DSM 104001</strain>
    </source>
</reference>
<protein>
    <recommendedName>
        <fullName evidence="8">Methylenetetrahydrofolate reductase</fullName>
    </recommendedName>
</protein>
<evidence type="ECO:0000256" key="7">
    <source>
        <dbReference type="ARBA" id="ARBA00048628"/>
    </source>
</evidence>
<dbReference type="GO" id="GO:0035999">
    <property type="term" value="P:tetrahydrofolate interconversion"/>
    <property type="evidence" value="ECO:0007669"/>
    <property type="project" value="UniProtKB-UniPathway"/>
</dbReference>
<proteinExistence type="inferred from homology"/>